<dbReference type="Proteomes" id="UP000437562">
    <property type="component" value="Unassembled WGS sequence"/>
</dbReference>
<name>A0A653MSW7_BACMY</name>
<reference evidence="1 2" key="1">
    <citation type="submission" date="2019-10" db="EMBL/GenBank/DDBJ databases">
        <authorList>
            <person name="Karimi E."/>
        </authorList>
    </citation>
    <scope>NUCLEOTIDE SEQUENCE [LARGE SCALE GENOMIC DNA]</scope>
    <source>
        <strain evidence="1">Bacillus sp. 71</strain>
    </source>
</reference>
<dbReference type="AlphaFoldDB" id="A0A653MSW7"/>
<dbReference type="EMBL" id="CABWMC010000002">
    <property type="protein sequence ID" value="VXB08183.1"/>
    <property type="molecule type" value="Genomic_DNA"/>
</dbReference>
<evidence type="ECO:0000313" key="1">
    <source>
        <dbReference type="EMBL" id="VXB08183.1"/>
    </source>
</evidence>
<sequence>MFIVVFCWEIDISYRIVHIISFTVLLCTKQKREVDVTQFNDIHFIK</sequence>
<gene>
    <name evidence="1" type="ORF">BACI71_100083</name>
</gene>
<accession>A0A653MSW7</accession>
<proteinExistence type="predicted"/>
<evidence type="ECO:0000313" key="2">
    <source>
        <dbReference type="Proteomes" id="UP000437562"/>
    </source>
</evidence>
<protein>
    <submittedName>
        <fullName evidence="1">Uncharacterized protein</fullName>
    </submittedName>
</protein>
<organism evidence="1 2">
    <name type="scientific">Bacillus mycoides</name>
    <dbReference type="NCBI Taxonomy" id="1405"/>
    <lineage>
        <taxon>Bacteria</taxon>
        <taxon>Bacillati</taxon>
        <taxon>Bacillota</taxon>
        <taxon>Bacilli</taxon>
        <taxon>Bacillales</taxon>
        <taxon>Bacillaceae</taxon>
        <taxon>Bacillus</taxon>
        <taxon>Bacillus cereus group</taxon>
    </lineage>
</organism>